<dbReference type="EMBL" id="VXPY01000119">
    <property type="protein sequence ID" value="MYD91883.1"/>
    <property type="molecule type" value="Genomic_DNA"/>
</dbReference>
<dbReference type="Gene3D" id="3.10.105.10">
    <property type="entry name" value="Dipeptide-binding Protein, Domain 3"/>
    <property type="match status" value="1"/>
</dbReference>
<organism evidence="3">
    <name type="scientific">Caldilineaceae bacterium SB0662_bin_9</name>
    <dbReference type="NCBI Taxonomy" id="2605258"/>
    <lineage>
        <taxon>Bacteria</taxon>
        <taxon>Bacillati</taxon>
        <taxon>Chloroflexota</taxon>
        <taxon>Caldilineae</taxon>
        <taxon>Caldilineales</taxon>
        <taxon>Caldilineaceae</taxon>
    </lineage>
</organism>
<dbReference type="GO" id="GO:0015833">
    <property type="term" value="P:peptide transport"/>
    <property type="evidence" value="ECO:0007669"/>
    <property type="project" value="TreeGrafter"/>
</dbReference>
<keyword evidence="1" id="KW-1133">Transmembrane helix</keyword>
<dbReference type="PANTHER" id="PTHR30290">
    <property type="entry name" value="PERIPLASMIC BINDING COMPONENT OF ABC TRANSPORTER"/>
    <property type="match status" value="1"/>
</dbReference>
<gene>
    <name evidence="3" type="ORF">F4Y08_16390</name>
</gene>
<protein>
    <recommendedName>
        <fullName evidence="2">Solute-binding protein family 5 domain-containing protein</fullName>
    </recommendedName>
</protein>
<dbReference type="InterPro" id="IPR000914">
    <property type="entry name" value="SBP_5_dom"/>
</dbReference>
<accession>A0A6B1DYV0</accession>
<feature type="domain" description="Solute-binding protein family 5" evidence="2">
    <location>
        <begin position="171"/>
        <end position="574"/>
    </location>
</feature>
<dbReference type="SUPFAM" id="SSF53850">
    <property type="entry name" value="Periplasmic binding protein-like II"/>
    <property type="match status" value="1"/>
</dbReference>
<evidence type="ECO:0000313" key="3">
    <source>
        <dbReference type="EMBL" id="MYD91883.1"/>
    </source>
</evidence>
<sequence>MTDPSRLDIGRSPRQCYTPLGCLAAIPNQQNKESPMAFRRVRGQVPFIVIVLFVLLLAGCGGPAPAEEAEAPEPAPMEDAMPDSRYNQSPMLNQRVMDGTLPPVDERLPLNPVVITPRADLGESVGKYGGTLAVMAIDPNYDAFGAEWGDGGGYVNESLATFDLADRVFTENIAESWSVNDELTELTVNLREGVRWSDGNALTTDDISFWWNDIMLNETLTPSIPAYFKSADGEPMAVNVIDDYTFSLQYSSRYAAIADRLSSLQPWAPKAYLTTWHPDYSDNAAAVATEEGFAEWYEAFLAHYAGRAFIIYGPDRPILGPYIVGPLDSVGTRLSERNPFYWKVDSDGNQLPYIDYYERVLVGSREILEAKAITGDYNFGGAWADLANYPLLQENAEAAGYTVRLYPGQNWGGSVSWAWNYTSKDPFLKELFNDLRWRRAMSLALDREAYNQVFNLGLTEPRQAVPPPDWSFREESMGYTDVEFDPDTANALLDELGLAWDANEEWRTRPDTGEQFILFTEIGSEGHRAGEWDFITSQWRDVGIEVKYKQVDHALYAQHLLANDLDIGTWGAGGPSEAVSHAVFPIRLVPPWHWRTCCALAGIAWYDWWESGGEAGEEPPDVIQELYGLLDEWQDEPIGTARYKELGKAMVALNEENHWWNVMTSPSPGISHAIAASAVDNSVKNLRLPEKDGGWWLIELLYIDE</sequence>
<proteinExistence type="predicted"/>
<dbReference type="PANTHER" id="PTHR30290:SF62">
    <property type="entry name" value="OLIGOPEPTIDE ABC TRANSPORTER, PERIPLASMIC OLIGOPEPTIDE-BINDING PROTEIN"/>
    <property type="match status" value="1"/>
</dbReference>
<dbReference type="InterPro" id="IPR039424">
    <property type="entry name" value="SBP_5"/>
</dbReference>
<evidence type="ECO:0000259" key="2">
    <source>
        <dbReference type="Pfam" id="PF00496"/>
    </source>
</evidence>
<reference evidence="3" key="1">
    <citation type="submission" date="2019-09" db="EMBL/GenBank/DDBJ databases">
        <title>Characterisation of the sponge microbiome using genome-centric metagenomics.</title>
        <authorList>
            <person name="Engelberts J.P."/>
            <person name="Robbins S.J."/>
            <person name="De Goeij J.M."/>
            <person name="Aranda M."/>
            <person name="Bell S.C."/>
            <person name="Webster N.S."/>
        </authorList>
    </citation>
    <scope>NUCLEOTIDE SEQUENCE</scope>
    <source>
        <strain evidence="3">SB0662_bin_9</strain>
    </source>
</reference>
<comment type="caution">
    <text evidence="3">The sequence shown here is derived from an EMBL/GenBank/DDBJ whole genome shotgun (WGS) entry which is preliminary data.</text>
</comment>
<dbReference type="Pfam" id="PF00496">
    <property type="entry name" value="SBP_bac_5"/>
    <property type="match status" value="1"/>
</dbReference>
<dbReference type="GO" id="GO:1904680">
    <property type="term" value="F:peptide transmembrane transporter activity"/>
    <property type="evidence" value="ECO:0007669"/>
    <property type="project" value="TreeGrafter"/>
</dbReference>
<name>A0A6B1DYV0_9CHLR</name>
<feature type="transmembrane region" description="Helical" evidence="1">
    <location>
        <begin position="45"/>
        <end position="64"/>
    </location>
</feature>
<evidence type="ECO:0000256" key="1">
    <source>
        <dbReference type="SAM" id="Phobius"/>
    </source>
</evidence>
<keyword evidence="1" id="KW-0472">Membrane</keyword>
<keyword evidence="1" id="KW-0812">Transmembrane</keyword>
<dbReference type="AlphaFoldDB" id="A0A6B1DYV0"/>
<dbReference type="Gene3D" id="3.40.190.10">
    <property type="entry name" value="Periplasmic binding protein-like II"/>
    <property type="match status" value="1"/>
</dbReference>